<sequence>MATRSTALGSTRIMIMASLGIVINIVLGTFVQGLQIPLIFLDTIGTIFVAATLGPIAGAMTGGLTNIIQGMITTPKNIPFAIVSIVVGIIVGLIAKKWNFGIKTAIVTGVILAIAAPAIGAPIAAFLFDGVTGGGTDAILMWLRASGQRLLPSVFITRVIGNFIDKIVSCILVSILIVSLPTNFKIGKETRNV</sequence>
<keyword evidence="1" id="KW-0472">Membrane</keyword>
<dbReference type="NCBIfam" id="NF045596">
    <property type="entry name" value="ECF_S_CD3073"/>
    <property type="match status" value="1"/>
</dbReference>
<organism evidence="2 3">
    <name type="scientific">Alkaliphilus flagellatus</name>
    <dbReference type="NCBI Taxonomy" id="2841507"/>
    <lineage>
        <taxon>Bacteria</taxon>
        <taxon>Bacillati</taxon>
        <taxon>Bacillota</taxon>
        <taxon>Clostridia</taxon>
        <taxon>Peptostreptococcales</taxon>
        <taxon>Natronincolaceae</taxon>
        <taxon>Alkaliphilus</taxon>
    </lineage>
</organism>
<feature type="transmembrane region" description="Helical" evidence="1">
    <location>
        <begin position="78"/>
        <end position="95"/>
    </location>
</feature>
<evidence type="ECO:0000313" key="2">
    <source>
        <dbReference type="EMBL" id="MBU5675226.1"/>
    </source>
</evidence>
<gene>
    <name evidence="2" type="ORF">KQI88_02190</name>
</gene>
<dbReference type="RefSeq" id="WP_216414721.1">
    <property type="nucleotide sequence ID" value="NZ_JAHLQK010000001.1"/>
</dbReference>
<keyword evidence="3" id="KW-1185">Reference proteome</keyword>
<proteinExistence type="predicted"/>
<evidence type="ECO:0000313" key="3">
    <source>
        <dbReference type="Proteomes" id="UP000779508"/>
    </source>
</evidence>
<comment type="caution">
    <text evidence="2">The sequence shown here is derived from an EMBL/GenBank/DDBJ whole genome shotgun (WGS) entry which is preliminary data.</text>
</comment>
<feature type="transmembrane region" description="Helical" evidence="1">
    <location>
        <begin position="12"/>
        <end position="31"/>
    </location>
</feature>
<keyword evidence="1" id="KW-0812">Transmembrane</keyword>
<feature type="transmembrane region" description="Helical" evidence="1">
    <location>
        <begin position="107"/>
        <end position="128"/>
    </location>
</feature>
<protein>
    <submittedName>
        <fullName evidence="2">ECF transporter S component</fullName>
    </submittedName>
</protein>
<feature type="transmembrane region" description="Helical" evidence="1">
    <location>
        <begin position="38"/>
        <end position="58"/>
    </location>
</feature>
<evidence type="ECO:0000256" key="1">
    <source>
        <dbReference type="SAM" id="Phobius"/>
    </source>
</evidence>
<reference evidence="2 3" key="1">
    <citation type="submission" date="2021-06" db="EMBL/GenBank/DDBJ databases">
        <authorList>
            <person name="Sun Q."/>
            <person name="Li D."/>
        </authorList>
    </citation>
    <scope>NUCLEOTIDE SEQUENCE [LARGE SCALE GENOMIC DNA]</scope>
    <source>
        <strain evidence="2 3">MSJ-5</strain>
    </source>
</reference>
<name>A0ABS6G1J1_9FIRM</name>
<feature type="transmembrane region" description="Helical" evidence="1">
    <location>
        <begin position="159"/>
        <end position="181"/>
    </location>
</feature>
<dbReference type="Proteomes" id="UP000779508">
    <property type="component" value="Unassembled WGS sequence"/>
</dbReference>
<dbReference type="EMBL" id="JAHLQK010000001">
    <property type="protein sequence ID" value="MBU5675226.1"/>
    <property type="molecule type" value="Genomic_DNA"/>
</dbReference>
<keyword evidence="1" id="KW-1133">Transmembrane helix</keyword>
<accession>A0ABS6G1J1</accession>